<dbReference type="InterPro" id="IPR000873">
    <property type="entry name" value="AMP-dep_synth/lig_dom"/>
</dbReference>
<dbReference type="SUPFAM" id="SSF56801">
    <property type="entry name" value="Acetyl-CoA synthetase-like"/>
    <property type="match status" value="1"/>
</dbReference>
<evidence type="ECO:0000259" key="4">
    <source>
        <dbReference type="Pfam" id="PF00501"/>
    </source>
</evidence>
<evidence type="ECO:0000259" key="5">
    <source>
        <dbReference type="Pfam" id="PF13193"/>
    </source>
</evidence>
<dbReference type="InterPro" id="IPR020845">
    <property type="entry name" value="AMP-binding_CS"/>
</dbReference>
<dbReference type="Gene3D" id="3.40.50.12780">
    <property type="entry name" value="N-terminal domain of ligase-like"/>
    <property type="match status" value="1"/>
</dbReference>
<dbReference type="Pfam" id="PF00501">
    <property type="entry name" value="AMP-binding"/>
    <property type="match status" value="1"/>
</dbReference>
<dbReference type="PROSITE" id="PS00455">
    <property type="entry name" value="AMP_BINDING"/>
    <property type="match status" value="1"/>
</dbReference>
<comment type="similarity">
    <text evidence="1">Belongs to the ATP-dependent AMP-binding enzyme family.</text>
</comment>
<evidence type="ECO:0000313" key="7">
    <source>
        <dbReference type="Proteomes" id="UP000003835"/>
    </source>
</evidence>
<dbReference type="Gene3D" id="3.30.300.30">
    <property type="match status" value="1"/>
</dbReference>
<organism evidence="6 7">
    <name type="scientific">Coleofasciculus chthonoplastes PCC 7420</name>
    <dbReference type="NCBI Taxonomy" id="118168"/>
    <lineage>
        <taxon>Bacteria</taxon>
        <taxon>Bacillati</taxon>
        <taxon>Cyanobacteriota</taxon>
        <taxon>Cyanophyceae</taxon>
        <taxon>Coleofasciculales</taxon>
        <taxon>Coleofasciculaceae</taxon>
        <taxon>Coleofasciculus</taxon>
    </lineage>
</organism>
<dbReference type="AlphaFoldDB" id="B4VZ61"/>
<proteinExistence type="inferred from homology"/>
<dbReference type="STRING" id="118168.MC7420_3362"/>
<gene>
    <name evidence="6" type="ORF">MC7420_3362</name>
</gene>
<feature type="domain" description="AMP-dependent synthetase/ligase" evidence="4">
    <location>
        <begin position="47"/>
        <end position="400"/>
    </location>
</feature>
<dbReference type="InterPro" id="IPR042099">
    <property type="entry name" value="ANL_N_sf"/>
</dbReference>
<evidence type="ECO:0000256" key="1">
    <source>
        <dbReference type="ARBA" id="ARBA00006432"/>
    </source>
</evidence>
<dbReference type="OrthoDB" id="9765680at2"/>
<dbReference type="eggNOG" id="COG0318">
    <property type="taxonomic scope" value="Bacteria"/>
</dbReference>
<feature type="region of interest" description="Disordered" evidence="3">
    <location>
        <begin position="140"/>
        <end position="189"/>
    </location>
</feature>
<dbReference type="GO" id="GO:0031956">
    <property type="term" value="F:medium-chain fatty acid-CoA ligase activity"/>
    <property type="evidence" value="ECO:0007669"/>
    <property type="project" value="TreeGrafter"/>
</dbReference>
<name>B4VZ61_9CYAN</name>
<reference evidence="6 7" key="1">
    <citation type="submission" date="2008-07" db="EMBL/GenBank/DDBJ databases">
        <authorList>
            <person name="Tandeau de Marsac N."/>
            <person name="Ferriera S."/>
            <person name="Johnson J."/>
            <person name="Kravitz S."/>
            <person name="Beeson K."/>
            <person name="Sutton G."/>
            <person name="Rogers Y.-H."/>
            <person name="Friedman R."/>
            <person name="Frazier M."/>
            <person name="Venter J.C."/>
        </authorList>
    </citation>
    <scope>NUCLEOTIDE SEQUENCE [LARGE SCALE GENOMIC DNA]</scope>
    <source>
        <strain evidence="6 7">PCC 7420</strain>
    </source>
</reference>
<dbReference type="Pfam" id="PF13193">
    <property type="entry name" value="AMP-binding_C"/>
    <property type="match status" value="1"/>
</dbReference>
<dbReference type="GO" id="GO:0006631">
    <property type="term" value="P:fatty acid metabolic process"/>
    <property type="evidence" value="ECO:0007669"/>
    <property type="project" value="TreeGrafter"/>
</dbReference>
<evidence type="ECO:0000313" key="6">
    <source>
        <dbReference type="EMBL" id="EDX72916.1"/>
    </source>
</evidence>
<dbReference type="EMBL" id="DS989861">
    <property type="protein sequence ID" value="EDX72916.1"/>
    <property type="molecule type" value="Genomic_DNA"/>
</dbReference>
<evidence type="ECO:0000256" key="3">
    <source>
        <dbReference type="SAM" id="MobiDB-lite"/>
    </source>
</evidence>
<dbReference type="InterPro" id="IPR025110">
    <property type="entry name" value="AMP-bd_C"/>
</dbReference>
<protein>
    <submittedName>
        <fullName evidence="6">AMP-binding enzyme, putative</fullName>
    </submittedName>
</protein>
<accession>B4VZ61</accession>
<feature type="domain" description="AMP-binding enzyme C-terminal" evidence="5">
    <location>
        <begin position="503"/>
        <end position="577"/>
    </location>
</feature>
<evidence type="ECO:0000256" key="2">
    <source>
        <dbReference type="ARBA" id="ARBA00022598"/>
    </source>
</evidence>
<dbReference type="PANTHER" id="PTHR43201:SF5">
    <property type="entry name" value="MEDIUM-CHAIN ACYL-COA LIGASE ACSF2, MITOCHONDRIAL"/>
    <property type="match status" value="1"/>
</dbReference>
<dbReference type="InterPro" id="IPR045851">
    <property type="entry name" value="AMP-bd_C_sf"/>
</dbReference>
<dbReference type="Proteomes" id="UP000003835">
    <property type="component" value="Unassembled WGS sequence"/>
</dbReference>
<sequence>MNSILIDIKQRNNDWLIGFENKQFQEINHKLFAQFSNLSLGQTVPKIILAESNPWRFLAALSAAIAADCSVVLGNPNWTQPEWQQVLALVQPDLIWGDLSPVIRQESFVKNKGQGIVKTEPTMGVTELGVCSQRFSADSTKVPTTSADSTKVPTTNADSTKVPTTNADSTKVPTTNADSTKVPTTNADSTKVLTTNPKIMIPTGGSSGKIRFVMHSWDTLMASVRGFHQYFDQKPVNSFCVLPVYHVSGLMQFLRSLTTGGQFASLPFRDVVAGKGRDIDPRDFFISLVPTQLQRLLRANAANWLSQFHTVLLGGAPAYESLLTEARQQGIRLAPTYGMTETASQVVTLKPDAFLAGNNSCGQVLPHAHVTICSTTGEFLGTNQIGIVTIAAESLALGYYSSGDKEDGELTQNHVPIRAGVEETLSSTTGANFQTSPLQRNNGVSLHFPNPQSPIPNSHATPDKIPTLQSDDLGFFDDQGYLTIVGRHSHKIISGGENIFPAEVEAAILATQLVRDVCVIGIPHNYWGQAVTAVYVPRASDVSVDSLKAALVNQLSRFKQPKYWVPVEQLPRNEQGKVNYESVRTTALEFLPMV</sequence>
<dbReference type="HOGENOM" id="CLU_000022_59_3_3"/>
<keyword evidence="7" id="KW-1185">Reference proteome</keyword>
<dbReference type="PANTHER" id="PTHR43201">
    <property type="entry name" value="ACYL-COA SYNTHETASE"/>
    <property type="match status" value="1"/>
</dbReference>
<keyword evidence="2" id="KW-0436">Ligase</keyword>
<dbReference type="RefSeq" id="WP_006104079.1">
    <property type="nucleotide sequence ID" value="NZ_DS989861.1"/>
</dbReference>